<organism evidence="2 3">
    <name type="scientific">Alsobacter soli</name>
    <dbReference type="NCBI Taxonomy" id="2109933"/>
    <lineage>
        <taxon>Bacteria</taxon>
        <taxon>Pseudomonadati</taxon>
        <taxon>Pseudomonadota</taxon>
        <taxon>Alphaproteobacteria</taxon>
        <taxon>Hyphomicrobiales</taxon>
        <taxon>Alsobacteraceae</taxon>
        <taxon>Alsobacter</taxon>
    </lineage>
</organism>
<keyword evidence="3" id="KW-1185">Reference proteome</keyword>
<dbReference type="AlphaFoldDB" id="A0A2T1HSB6"/>
<name>A0A2T1HSB6_9HYPH</name>
<dbReference type="EMBL" id="PVZS01000013">
    <property type="protein sequence ID" value="PSC04553.1"/>
    <property type="molecule type" value="Genomic_DNA"/>
</dbReference>
<proteinExistence type="predicted"/>
<gene>
    <name evidence="2" type="ORF">SLNSH_13740</name>
</gene>
<feature type="compositionally biased region" description="Basic and acidic residues" evidence="1">
    <location>
        <begin position="1"/>
        <end position="12"/>
    </location>
</feature>
<evidence type="ECO:0000313" key="2">
    <source>
        <dbReference type="EMBL" id="PSC04553.1"/>
    </source>
</evidence>
<evidence type="ECO:0000313" key="3">
    <source>
        <dbReference type="Proteomes" id="UP000239772"/>
    </source>
</evidence>
<feature type="compositionally biased region" description="Low complexity" evidence="1">
    <location>
        <begin position="89"/>
        <end position="98"/>
    </location>
</feature>
<feature type="compositionally biased region" description="Basic residues" evidence="1">
    <location>
        <begin position="67"/>
        <end position="76"/>
    </location>
</feature>
<reference evidence="3" key="1">
    <citation type="submission" date="2018-03" db="EMBL/GenBank/DDBJ databases">
        <authorList>
            <person name="Sun L."/>
            <person name="Liu H."/>
            <person name="Chen W."/>
            <person name="Huang K."/>
            <person name="Liu W."/>
            <person name="Gao X."/>
        </authorList>
    </citation>
    <scope>NUCLEOTIDE SEQUENCE [LARGE SCALE GENOMIC DNA]</scope>
    <source>
        <strain evidence="3">SH9</strain>
    </source>
</reference>
<dbReference type="Proteomes" id="UP000239772">
    <property type="component" value="Unassembled WGS sequence"/>
</dbReference>
<feature type="region of interest" description="Disordered" evidence="1">
    <location>
        <begin position="49"/>
        <end position="115"/>
    </location>
</feature>
<comment type="caution">
    <text evidence="2">The sequence shown here is derived from an EMBL/GenBank/DDBJ whole genome shotgun (WGS) entry which is preliminary data.</text>
</comment>
<accession>A0A2T1HSB6</accession>
<feature type="region of interest" description="Disordered" evidence="1">
    <location>
        <begin position="1"/>
        <end position="31"/>
    </location>
</feature>
<evidence type="ECO:0000256" key="1">
    <source>
        <dbReference type="SAM" id="MobiDB-lite"/>
    </source>
</evidence>
<protein>
    <submittedName>
        <fullName evidence="2">Uncharacterized protein</fullName>
    </submittedName>
</protein>
<sequence length="115" mass="12237">MDGRDEPDHDGHFVIASEAKQSRGRGAKRPVLNARGRWIAASLRSSQGRRVAFAAKTSPPSSPAGAAKRRRGRGSRAARANLEAFGPKRLAPARLAPAGLTQPPGSLPRALRRRG</sequence>
<feature type="compositionally biased region" description="Low complexity" evidence="1">
    <location>
        <begin position="54"/>
        <end position="66"/>
    </location>
</feature>